<dbReference type="SUPFAM" id="SSF53213">
    <property type="entry name" value="LigB-like"/>
    <property type="match status" value="1"/>
</dbReference>
<evidence type="ECO:0000256" key="1">
    <source>
        <dbReference type="ARBA" id="ARBA00006315"/>
    </source>
</evidence>
<gene>
    <name evidence="3" type="ORF">BHR79_05985</name>
    <name evidence="4" type="ORF">EFE40_04270</name>
</gene>
<accession>A0A1L3Q2I9</accession>
<evidence type="ECO:0000313" key="3">
    <source>
        <dbReference type="EMBL" id="APH39077.1"/>
    </source>
</evidence>
<evidence type="ECO:0000313" key="4">
    <source>
        <dbReference type="EMBL" id="RNI09867.1"/>
    </source>
</evidence>
<dbReference type="NCBIfam" id="NF001987">
    <property type="entry name" value="PRK00782.1"/>
    <property type="match status" value="1"/>
</dbReference>
<comment type="similarity">
    <text evidence="1 2">Belongs to the MEMO1 family.</text>
</comment>
<organism evidence="3 5">
    <name type="scientific">Methanohalophilus halophilus</name>
    <dbReference type="NCBI Taxonomy" id="2177"/>
    <lineage>
        <taxon>Archaea</taxon>
        <taxon>Methanobacteriati</taxon>
        <taxon>Methanobacteriota</taxon>
        <taxon>Stenosarchaea group</taxon>
        <taxon>Methanomicrobia</taxon>
        <taxon>Methanosarcinales</taxon>
        <taxon>Methanosarcinaceae</taxon>
        <taxon>Methanohalophilus</taxon>
    </lineage>
</organism>
<dbReference type="KEGG" id="mhaz:BHR79_05985"/>
<evidence type="ECO:0000256" key="2">
    <source>
        <dbReference type="HAMAP-Rule" id="MF_00055"/>
    </source>
</evidence>
<dbReference type="AlphaFoldDB" id="A0A1L3Q2I9"/>
<dbReference type="OrthoDB" id="372162at2157"/>
<dbReference type="HAMAP" id="MF_00055">
    <property type="entry name" value="MEMO1"/>
    <property type="match status" value="1"/>
</dbReference>
<dbReference type="Gene3D" id="3.40.830.10">
    <property type="entry name" value="LigB-like"/>
    <property type="match status" value="1"/>
</dbReference>
<name>A0A1L3Q2I9_9EURY</name>
<sequence>MIMRQPTVAGQFYPLGIKPLKKELSHCFKDLELVSEDAYGIVVPHAGYMFSGPVAAYAYAKLPKADTYVIFGPNHTGYGSAVALSTQSWSTPLGDVQADEKMGEMLAGSIIDMDEVAHMYEHSIEVQLPFLQYRFGNSFKILPICMGLQDIDTAREVGLEVAKAAEKTGKKVVFIASSDFTHYQPHETAKETDMYLIDALVNMDVGEFNRRREELSATACGYGPIVAMYTAAEYMGAKTAELLKYATSGDMTGDYSAVVGYAAIIVK</sequence>
<proteinExistence type="inferred from homology"/>
<dbReference type="Proteomes" id="UP000267921">
    <property type="component" value="Unassembled WGS sequence"/>
</dbReference>
<protein>
    <recommendedName>
        <fullName evidence="2">MEMO1 family protein BHR79_05985</fullName>
    </recommendedName>
</protein>
<dbReference type="Proteomes" id="UP000186879">
    <property type="component" value="Chromosome"/>
</dbReference>
<evidence type="ECO:0000313" key="5">
    <source>
        <dbReference type="Proteomes" id="UP000186879"/>
    </source>
</evidence>
<dbReference type="RefSeq" id="WP_072561514.1">
    <property type="nucleotide sequence ID" value="NZ_CP017921.1"/>
</dbReference>
<dbReference type="PANTHER" id="PTHR11060:SF0">
    <property type="entry name" value="PROTEIN MEMO1"/>
    <property type="match status" value="1"/>
</dbReference>
<dbReference type="PANTHER" id="PTHR11060">
    <property type="entry name" value="PROTEIN MEMO1"/>
    <property type="match status" value="1"/>
</dbReference>
<dbReference type="InterPro" id="IPR002737">
    <property type="entry name" value="MEMO1_fam"/>
</dbReference>
<dbReference type="CDD" id="cd07361">
    <property type="entry name" value="MEMO_like"/>
    <property type="match status" value="1"/>
</dbReference>
<evidence type="ECO:0000313" key="6">
    <source>
        <dbReference type="Proteomes" id="UP000267921"/>
    </source>
</evidence>
<dbReference type="STRING" id="2177.BHR79_05985"/>
<dbReference type="NCBIfam" id="TIGR04336">
    <property type="entry name" value="AmmeMemoSam_B"/>
    <property type="match status" value="1"/>
</dbReference>
<dbReference type="EMBL" id="CP017921">
    <property type="protein sequence ID" value="APH39077.1"/>
    <property type="molecule type" value="Genomic_DNA"/>
</dbReference>
<dbReference type="Pfam" id="PF01875">
    <property type="entry name" value="Memo"/>
    <property type="match status" value="1"/>
</dbReference>
<keyword evidence="5" id="KW-1185">Reference proteome</keyword>
<reference evidence="4 6" key="2">
    <citation type="submission" date="2018-10" db="EMBL/GenBank/DDBJ databases">
        <title>Cultivation of a novel Methanohalophilus strain from Kebrit Deep of the Red Sea and a genomic comparison of members of the genus Methanohalophilus.</title>
        <authorList>
            <person name="Guan Y."/>
            <person name="Ngugi D.K."/>
            <person name="Stingl U."/>
        </authorList>
    </citation>
    <scope>NUCLEOTIDE SEQUENCE [LARGE SCALE GENOMIC DNA]</scope>
    <source>
        <strain evidence="4 6">DSM 3094</strain>
    </source>
</reference>
<reference evidence="3 5" key="1">
    <citation type="submission" date="2016-10" db="EMBL/GenBank/DDBJ databases">
        <title>Methanohalophilus halophilus.</title>
        <authorList>
            <person name="L'haridon S."/>
        </authorList>
    </citation>
    <scope>NUCLEOTIDE SEQUENCE [LARGE SCALE GENOMIC DNA]</scope>
    <source>
        <strain evidence="3 5">Z-7982</strain>
    </source>
</reference>
<dbReference type="EMBL" id="RJJG01000003">
    <property type="protein sequence ID" value="RNI09867.1"/>
    <property type="molecule type" value="Genomic_DNA"/>
</dbReference>
<dbReference type="GeneID" id="30583297"/>